<dbReference type="InterPro" id="IPR011037">
    <property type="entry name" value="Pyrv_Knase-like_insert_dom_sf"/>
</dbReference>
<feature type="domain" description="MOSC" evidence="2">
    <location>
        <begin position="276"/>
        <end position="440"/>
    </location>
</feature>
<name>A0A0C3DAB1_OIDMZ</name>
<proteinExistence type="predicted"/>
<dbReference type="PROSITE" id="PS51340">
    <property type="entry name" value="MOSC"/>
    <property type="match status" value="1"/>
</dbReference>
<dbReference type="PANTHER" id="PTHR14237:SF23">
    <property type="entry name" value="MOSC DOMAIN PROTEIN (AFU_ORTHOLOGUE AFUA_7G05900)"/>
    <property type="match status" value="1"/>
</dbReference>
<dbReference type="Proteomes" id="UP000054321">
    <property type="component" value="Unassembled WGS sequence"/>
</dbReference>
<dbReference type="PANTHER" id="PTHR14237">
    <property type="entry name" value="MOLYBDOPTERIN COFACTOR SULFURASE MOSC"/>
    <property type="match status" value="1"/>
</dbReference>
<evidence type="ECO:0000313" key="4">
    <source>
        <dbReference type="Proteomes" id="UP000054321"/>
    </source>
</evidence>
<dbReference type="GO" id="GO:0030170">
    <property type="term" value="F:pyridoxal phosphate binding"/>
    <property type="evidence" value="ECO:0007669"/>
    <property type="project" value="InterPro"/>
</dbReference>
<accession>A0A0C3DAB1</accession>
<dbReference type="HOGENOM" id="CLU_028286_7_1_1"/>
<keyword evidence="1" id="KW-0472">Membrane</keyword>
<feature type="transmembrane region" description="Helical" evidence="1">
    <location>
        <begin position="6"/>
        <end position="36"/>
    </location>
</feature>
<dbReference type="InterPro" id="IPR005303">
    <property type="entry name" value="MOCOS_middle"/>
</dbReference>
<dbReference type="InParanoid" id="A0A0C3DAB1"/>
<dbReference type="InterPro" id="IPR005302">
    <property type="entry name" value="MoCF_Sase_C"/>
</dbReference>
<dbReference type="OrthoDB" id="17255at2759"/>
<keyword evidence="1" id="KW-1133">Transmembrane helix</keyword>
<evidence type="ECO:0000256" key="1">
    <source>
        <dbReference type="SAM" id="Phobius"/>
    </source>
</evidence>
<evidence type="ECO:0000259" key="2">
    <source>
        <dbReference type="PROSITE" id="PS51340"/>
    </source>
</evidence>
<reference evidence="3 4" key="1">
    <citation type="submission" date="2014-04" db="EMBL/GenBank/DDBJ databases">
        <authorList>
            <consortium name="DOE Joint Genome Institute"/>
            <person name="Kuo A."/>
            <person name="Martino E."/>
            <person name="Perotto S."/>
            <person name="Kohler A."/>
            <person name="Nagy L.G."/>
            <person name="Floudas D."/>
            <person name="Copeland A."/>
            <person name="Barry K.W."/>
            <person name="Cichocki N."/>
            <person name="Veneault-Fourrey C."/>
            <person name="LaButti K."/>
            <person name="Lindquist E.A."/>
            <person name="Lipzen A."/>
            <person name="Lundell T."/>
            <person name="Morin E."/>
            <person name="Murat C."/>
            <person name="Sun H."/>
            <person name="Tunlid A."/>
            <person name="Henrissat B."/>
            <person name="Grigoriev I.V."/>
            <person name="Hibbett D.S."/>
            <person name="Martin F."/>
            <person name="Nordberg H.P."/>
            <person name="Cantor M.N."/>
            <person name="Hua S.X."/>
        </authorList>
    </citation>
    <scope>NUCLEOTIDE SEQUENCE [LARGE SCALE GENOMIC DNA]</scope>
    <source>
        <strain evidence="3 4">Zn</strain>
    </source>
</reference>
<protein>
    <recommendedName>
        <fullName evidence="2">MOSC domain-containing protein</fullName>
    </recommendedName>
</protein>
<reference evidence="4" key="2">
    <citation type="submission" date="2015-01" db="EMBL/GenBank/DDBJ databases">
        <title>Evolutionary Origins and Diversification of the Mycorrhizal Mutualists.</title>
        <authorList>
            <consortium name="DOE Joint Genome Institute"/>
            <consortium name="Mycorrhizal Genomics Consortium"/>
            <person name="Kohler A."/>
            <person name="Kuo A."/>
            <person name="Nagy L.G."/>
            <person name="Floudas D."/>
            <person name="Copeland A."/>
            <person name="Barry K.W."/>
            <person name="Cichocki N."/>
            <person name="Veneault-Fourrey C."/>
            <person name="LaButti K."/>
            <person name="Lindquist E.A."/>
            <person name="Lipzen A."/>
            <person name="Lundell T."/>
            <person name="Morin E."/>
            <person name="Murat C."/>
            <person name="Riley R."/>
            <person name="Ohm R."/>
            <person name="Sun H."/>
            <person name="Tunlid A."/>
            <person name="Henrissat B."/>
            <person name="Grigoriev I.V."/>
            <person name="Hibbett D.S."/>
            <person name="Martin F."/>
        </authorList>
    </citation>
    <scope>NUCLEOTIDE SEQUENCE [LARGE SCALE GENOMIC DNA]</scope>
    <source>
        <strain evidence="4">Zn</strain>
    </source>
</reference>
<dbReference type="GO" id="GO:0030151">
    <property type="term" value="F:molybdenum ion binding"/>
    <property type="evidence" value="ECO:0007669"/>
    <property type="project" value="InterPro"/>
</dbReference>
<sequence>MYSTQWAQYFFTIPTITFILTVIAICTPALVALFLYELEEAHLRAAKPASCRKLGLSTESNLQNEFYPKFSEGQPPNSKEASPAAWRVKSIWIYPVKSCRGVELEEGTVIATGMEYDRQFSFAQLKDGPAATAQEPGKEGRTQKWEFITQRQYRLLATVKTEMWVPDKSVERYTHHAEEVESGGVVVLSFSYQEPGWRGILAKLRAALRSTVPEKRFRVPFNPSPAQIEKAGYTFEQMTIWKDTASALNLSVEVPPELSTYLGMSNRLGLFRVDNSQLREVYRNAPRKEELGYQPVTGFQDAYPLHLLNLSSVHALSALISSSPSPQSQSTIPPPLPLSATRFRANIILTGPPAFAEDTFRLIHIGSTALAVCCRTARCKMPNVHPITGERHASEPDRTLRRERAVDRGAGKGVGCLGVQMVAMLDGRGLVRVGDGVVVKKWGKSEYIPQ</sequence>
<dbReference type="Pfam" id="PF03476">
    <property type="entry name" value="MOSC_N"/>
    <property type="match status" value="1"/>
</dbReference>
<organism evidence="3 4">
    <name type="scientific">Oidiodendron maius (strain Zn)</name>
    <dbReference type="NCBI Taxonomy" id="913774"/>
    <lineage>
        <taxon>Eukaryota</taxon>
        <taxon>Fungi</taxon>
        <taxon>Dikarya</taxon>
        <taxon>Ascomycota</taxon>
        <taxon>Pezizomycotina</taxon>
        <taxon>Leotiomycetes</taxon>
        <taxon>Leotiomycetes incertae sedis</taxon>
        <taxon>Myxotrichaceae</taxon>
        <taxon>Oidiodendron</taxon>
    </lineage>
</organism>
<evidence type="ECO:0000313" key="3">
    <source>
        <dbReference type="EMBL" id="KIN08279.1"/>
    </source>
</evidence>
<keyword evidence="1" id="KW-0812">Transmembrane</keyword>
<dbReference type="EMBL" id="KN832870">
    <property type="protein sequence ID" value="KIN08279.1"/>
    <property type="molecule type" value="Genomic_DNA"/>
</dbReference>
<dbReference type="SUPFAM" id="SSF50800">
    <property type="entry name" value="PK beta-barrel domain-like"/>
    <property type="match status" value="1"/>
</dbReference>
<dbReference type="AlphaFoldDB" id="A0A0C3DAB1"/>
<dbReference type="Pfam" id="PF03473">
    <property type="entry name" value="MOSC"/>
    <property type="match status" value="1"/>
</dbReference>
<dbReference type="STRING" id="913774.A0A0C3DAB1"/>
<gene>
    <name evidence="3" type="ORF">OIDMADRAFT_37504</name>
</gene>
<dbReference type="GO" id="GO:0003824">
    <property type="term" value="F:catalytic activity"/>
    <property type="evidence" value="ECO:0007669"/>
    <property type="project" value="InterPro"/>
</dbReference>
<keyword evidence="4" id="KW-1185">Reference proteome</keyword>